<dbReference type="GO" id="GO:0005840">
    <property type="term" value="C:ribosome"/>
    <property type="evidence" value="ECO:0007669"/>
    <property type="project" value="UniProtKB-KW"/>
</dbReference>
<dbReference type="RefSeq" id="WP_318655272.1">
    <property type="nucleotide sequence ID" value="NZ_CP136863.1"/>
</dbReference>
<reference evidence="3 4" key="1">
    <citation type="submission" date="2023-10" db="EMBL/GenBank/DDBJ databases">
        <title>Novel methanotroph of the genus Methylocapsa from a subarctic wetland.</title>
        <authorList>
            <person name="Belova S.E."/>
            <person name="Oshkin I.Y."/>
            <person name="Miroshnikov K."/>
            <person name="Dedysh S.N."/>
        </authorList>
    </citation>
    <scope>NUCLEOTIDE SEQUENCE [LARGE SCALE GENOMIC DNA]</scope>
    <source>
        <strain evidence="3 4">RX1</strain>
        <plasmid evidence="3 4">pRX1</plasmid>
    </source>
</reference>
<keyword evidence="3" id="KW-0689">Ribosomal protein</keyword>
<dbReference type="Proteomes" id="UP001626536">
    <property type="component" value="Plasmid pRX1"/>
</dbReference>
<geneLocation type="plasmid" evidence="3 4">
    <name>pRX1</name>
</geneLocation>
<evidence type="ECO:0000256" key="1">
    <source>
        <dbReference type="ARBA" id="ARBA00022603"/>
    </source>
</evidence>
<dbReference type="InterPro" id="IPR050078">
    <property type="entry name" value="Ribosomal_L11_MeTrfase_PrmA"/>
</dbReference>
<organism evidence="3 4">
    <name type="scientific">Methylocapsa polymorpha</name>
    <dbReference type="NCBI Taxonomy" id="3080828"/>
    <lineage>
        <taxon>Bacteria</taxon>
        <taxon>Pseudomonadati</taxon>
        <taxon>Pseudomonadota</taxon>
        <taxon>Alphaproteobacteria</taxon>
        <taxon>Hyphomicrobiales</taxon>
        <taxon>Beijerinckiaceae</taxon>
        <taxon>Methylocapsa</taxon>
    </lineage>
</organism>
<evidence type="ECO:0000313" key="4">
    <source>
        <dbReference type="Proteomes" id="UP001626536"/>
    </source>
</evidence>
<dbReference type="EMBL" id="CP136863">
    <property type="protein sequence ID" value="WOJ91842.1"/>
    <property type="molecule type" value="Genomic_DNA"/>
</dbReference>
<dbReference type="InterPro" id="IPR029063">
    <property type="entry name" value="SAM-dependent_MTases_sf"/>
</dbReference>
<evidence type="ECO:0000313" key="3">
    <source>
        <dbReference type="EMBL" id="WOJ91842.1"/>
    </source>
</evidence>
<evidence type="ECO:0000256" key="2">
    <source>
        <dbReference type="ARBA" id="ARBA00022679"/>
    </source>
</evidence>
<keyword evidence="3" id="KW-0614">Plasmid</keyword>
<protein>
    <submittedName>
        <fullName evidence="3">50S ribosomal protein L11 methyltransferase</fullName>
    </submittedName>
</protein>
<dbReference type="Pfam" id="PF06325">
    <property type="entry name" value="PrmA"/>
    <property type="match status" value="1"/>
</dbReference>
<dbReference type="SUPFAM" id="SSF53335">
    <property type="entry name" value="S-adenosyl-L-methionine-dependent methyltransferases"/>
    <property type="match status" value="1"/>
</dbReference>
<name>A0ABZ0HX45_9HYPH</name>
<keyword evidence="4" id="KW-1185">Reference proteome</keyword>
<dbReference type="GO" id="GO:0008168">
    <property type="term" value="F:methyltransferase activity"/>
    <property type="evidence" value="ECO:0007669"/>
    <property type="project" value="UniProtKB-KW"/>
</dbReference>
<dbReference type="GO" id="GO:0032259">
    <property type="term" value="P:methylation"/>
    <property type="evidence" value="ECO:0007669"/>
    <property type="project" value="UniProtKB-KW"/>
</dbReference>
<sequence>MNKDCSAFIRANTRLSQVPLTPRIKLYLAEEGTELWRKTEDEIERGLGPPPFWAFAWAGGQALARYICDHPELVRGKRVLDLAAGSGLVAIAAARTGASEVEANDLDCFAGAAIALNAIENAVIIKTRLCDLVGSEQPWDLILAGDVSYQPDMAARITIWLEDRARSGTPVLIGDPGRAYLPREKLCSLASYDVPVPLALEDATMKRTDIWSFL</sequence>
<dbReference type="Gene3D" id="3.40.50.150">
    <property type="entry name" value="Vaccinia Virus protein VP39"/>
    <property type="match status" value="1"/>
</dbReference>
<dbReference type="PANTHER" id="PTHR43648">
    <property type="entry name" value="ELECTRON TRANSFER FLAVOPROTEIN BETA SUBUNIT LYSINE METHYLTRANSFERASE"/>
    <property type="match status" value="1"/>
</dbReference>
<dbReference type="CDD" id="cd02440">
    <property type="entry name" value="AdoMet_MTases"/>
    <property type="match status" value="1"/>
</dbReference>
<dbReference type="PANTHER" id="PTHR43648:SF1">
    <property type="entry name" value="ELECTRON TRANSFER FLAVOPROTEIN BETA SUBUNIT LYSINE METHYLTRANSFERASE"/>
    <property type="match status" value="1"/>
</dbReference>
<gene>
    <name evidence="3" type="ORF">RZS28_19150</name>
</gene>
<accession>A0ABZ0HX45</accession>
<keyword evidence="1 3" id="KW-0489">Methyltransferase</keyword>
<keyword evidence="3" id="KW-0687">Ribonucleoprotein</keyword>
<keyword evidence="2" id="KW-0808">Transferase</keyword>
<proteinExistence type="predicted"/>